<comment type="caution">
    <text evidence="4">The sequence shown here is derived from an EMBL/GenBank/DDBJ whole genome shotgun (WGS) entry which is preliminary data.</text>
</comment>
<feature type="repeat" description="PPR" evidence="3">
    <location>
        <begin position="324"/>
        <end position="358"/>
    </location>
</feature>
<dbReference type="GO" id="GO:0031930">
    <property type="term" value="P:mitochondria-nucleus signaling pathway"/>
    <property type="evidence" value="ECO:0007669"/>
    <property type="project" value="TreeGrafter"/>
</dbReference>
<dbReference type="EMBL" id="JBBPBK010000013">
    <property type="protein sequence ID" value="KAK9272952.1"/>
    <property type="molecule type" value="Genomic_DNA"/>
</dbReference>
<feature type="repeat" description="PPR" evidence="3">
    <location>
        <begin position="219"/>
        <end position="253"/>
    </location>
</feature>
<feature type="repeat" description="PPR" evidence="3">
    <location>
        <begin position="254"/>
        <end position="288"/>
    </location>
</feature>
<feature type="repeat" description="PPR" evidence="3">
    <location>
        <begin position="289"/>
        <end position="323"/>
    </location>
</feature>
<dbReference type="PANTHER" id="PTHR47936:SF1">
    <property type="entry name" value="PENTATRICOPEPTIDE REPEAT-CONTAINING PROTEIN GUN1, CHLOROPLASTIC"/>
    <property type="match status" value="1"/>
</dbReference>
<evidence type="ECO:0000256" key="1">
    <source>
        <dbReference type="ARBA" id="ARBA00007626"/>
    </source>
</evidence>
<keyword evidence="5" id="KW-1185">Reference proteome</keyword>
<evidence type="ECO:0000256" key="2">
    <source>
        <dbReference type="ARBA" id="ARBA00022737"/>
    </source>
</evidence>
<accession>A0AAP0R7F9</accession>
<dbReference type="InterPro" id="IPR011990">
    <property type="entry name" value="TPR-like_helical_dom_sf"/>
</dbReference>
<gene>
    <name evidence="4" type="ORF">L1049_003331</name>
</gene>
<dbReference type="GO" id="GO:0009507">
    <property type="term" value="C:chloroplast"/>
    <property type="evidence" value="ECO:0007669"/>
    <property type="project" value="TreeGrafter"/>
</dbReference>
<keyword evidence="2" id="KW-0677">Repeat</keyword>
<dbReference type="Gene3D" id="1.25.40.10">
    <property type="entry name" value="Tetratricopeptide repeat domain"/>
    <property type="match status" value="3"/>
</dbReference>
<dbReference type="AlphaFoldDB" id="A0AAP0R7F9"/>
<dbReference type="SUPFAM" id="SSF81901">
    <property type="entry name" value="HCP-like"/>
    <property type="match status" value="1"/>
</dbReference>
<dbReference type="GO" id="GO:0010019">
    <property type="term" value="P:chloroplast-nucleus signaling pathway"/>
    <property type="evidence" value="ECO:0007669"/>
    <property type="project" value="TreeGrafter"/>
</dbReference>
<reference evidence="4 5" key="1">
    <citation type="journal article" date="2024" name="Plant J.">
        <title>Genome sequences and population genomics reveal climatic adaptation and genomic divergence between two closely related sweetgum species.</title>
        <authorList>
            <person name="Xu W.Q."/>
            <person name="Ren C.Q."/>
            <person name="Zhang X.Y."/>
            <person name="Comes H.P."/>
            <person name="Liu X.H."/>
            <person name="Li Y.G."/>
            <person name="Kettle C.J."/>
            <person name="Jalonen R."/>
            <person name="Gaisberger H."/>
            <person name="Ma Y.Z."/>
            <person name="Qiu Y.X."/>
        </authorList>
    </citation>
    <scope>NUCLEOTIDE SEQUENCE [LARGE SCALE GENOMIC DNA]</scope>
    <source>
        <strain evidence="4">Hangzhou</strain>
    </source>
</reference>
<feature type="repeat" description="PPR" evidence="3">
    <location>
        <begin position="45"/>
        <end position="79"/>
    </location>
</feature>
<organism evidence="4 5">
    <name type="scientific">Liquidambar formosana</name>
    <name type="common">Formosan gum</name>
    <dbReference type="NCBI Taxonomy" id="63359"/>
    <lineage>
        <taxon>Eukaryota</taxon>
        <taxon>Viridiplantae</taxon>
        <taxon>Streptophyta</taxon>
        <taxon>Embryophyta</taxon>
        <taxon>Tracheophyta</taxon>
        <taxon>Spermatophyta</taxon>
        <taxon>Magnoliopsida</taxon>
        <taxon>eudicotyledons</taxon>
        <taxon>Gunneridae</taxon>
        <taxon>Pentapetalae</taxon>
        <taxon>Saxifragales</taxon>
        <taxon>Altingiaceae</taxon>
        <taxon>Liquidambar</taxon>
    </lineage>
</organism>
<dbReference type="Pfam" id="PF01535">
    <property type="entry name" value="PPR"/>
    <property type="match status" value="2"/>
</dbReference>
<dbReference type="Pfam" id="PF13041">
    <property type="entry name" value="PPR_2"/>
    <property type="match status" value="2"/>
</dbReference>
<dbReference type="PROSITE" id="PS51375">
    <property type="entry name" value="PPR"/>
    <property type="match status" value="5"/>
</dbReference>
<protein>
    <recommendedName>
        <fullName evidence="6">Pentatricopeptide repeat-containing protein</fullName>
    </recommendedName>
</protein>
<evidence type="ECO:0000256" key="3">
    <source>
        <dbReference type="PROSITE-ProRule" id="PRU00708"/>
    </source>
</evidence>
<evidence type="ECO:0000313" key="4">
    <source>
        <dbReference type="EMBL" id="KAK9272952.1"/>
    </source>
</evidence>
<dbReference type="PANTHER" id="PTHR47936">
    <property type="entry name" value="PPR_LONG DOMAIN-CONTAINING PROTEIN"/>
    <property type="match status" value="1"/>
</dbReference>
<proteinExistence type="inferred from homology"/>
<dbReference type="NCBIfam" id="TIGR00756">
    <property type="entry name" value="PPR"/>
    <property type="match status" value="4"/>
</dbReference>
<evidence type="ECO:0008006" key="6">
    <source>
        <dbReference type="Google" id="ProtNLM"/>
    </source>
</evidence>
<name>A0AAP0R7F9_LIQFO</name>
<sequence>MCLRGVPLSTLGFGVFMWRFCKNAEMGKILGLLEEVKKRNSGINGSVIAVLIVHGLCQASRLSEALWVLEELRSRECKPDFMAYRIVAEAFRLMGRIAEVEKALKKKRKLGVAPRANDYREFIFDLISERRICEAKELGEVIVSGNFPIEDDVLNALIGSVSAIDPDSAISFLKFMTAKERLPTLLTVSNLSRNLCKHSRTEELLEMFQILSANEYFTDLESYNVMVSFLCKAGKVKEAYGVLQEMKKKGLGPDVSYYNSLMEACCREDLLRPAKRLWDEMFASGLGGNLRTYNILIQKFSEMGQIEEAQRLFHHMLEKGVAPDATTYRSLLEELCQEKNPKAAFEVFNKSVEQDVMLARSILSTFILYLCKEGHFLAASELLSGLSDDIRHSDSHVILLKCLADAREISIAIKHIKQVADSCPFNVANNIN</sequence>
<dbReference type="InterPro" id="IPR002885">
    <property type="entry name" value="PPR_rpt"/>
</dbReference>
<dbReference type="Proteomes" id="UP001415857">
    <property type="component" value="Unassembled WGS sequence"/>
</dbReference>
<evidence type="ECO:0000313" key="5">
    <source>
        <dbReference type="Proteomes" id="UP001415857"/>
    </source>
</evidence>
<comment type="similarity">
    <text evidence="1">Belongs to the PPR family. P subfamily.</text>
</comment>